<dbReference type="InParanoid" id="M4C004"/>
<dbReference type="Pfam" id="PF20147">
    <property type="entry name" value="Crinkler"/>
    <property type="match status" value="1"/>
</dbReference>
<dbReference type="EMBL" id="ABWE02001950">
    <property type="status" value="NOT_ANNOTATED_CDS"/>
    <property type="molecule type" value="Genomic_DNA"/>
</dbReference>
<dbReference type="HOGENOM" id="CLU_020819_2_0_1"/>
<dbReference type="VEuPathDB" id="FungiDB:HpaG812183"/>
<evidence type="ECO:0000313" key="7">
    <source>
        <dbReference type="Proteomes" id="UP000011713"/>
    </source>
</evidence>
<proteinExistence type="evidence at transcript level"/>
<evidence type="ECO:0000256" key="1">
    <source>
        <dbReference type="ARBA" id="ARBA00004340"/>
    </source>
</evidence>
<comment type="subcellular location">
    <subcellularLocation>
        <location evidence="1">Host cell</location>
    </subcellularLocation>
    <subcellularLocation>
        <location evidence="2">Secreted</location>
    </subcellularLocation>
</comment>
<gene>
    <name evidence="5" type="primary">HaRxLCRN22c</name>
</gene>
<dbReference type="AlphaFoldDB" id="M4C004"/>
<name>M4C004_HYAAE</name>
<dbReference type="Proteomes" id="UP000011713">
    <property type="component" value="Unassembled WGS sequence"/>
</dbReference>
<evidence type="ECO:0000313" key="5">
    <source>
        <dbReference type="EMBL" id="BAP69170.1"/>
    </source>
</evidence>
<reference evidence="7" key="1">
    <citation type="journal article" date="2010" name="Science">
        <title>Signatures of adaptation to obligate biotrophy in the Hyaloperonospora arabidopsidis genome.</title>
        <authorList>
            <person name="Baxter L."/>
            <person name="Tripathy S."/>
            <person name="Ishaque N."/>
            <person name="Boot N."/>
            <person name="Cabral A."/>
            <person name="Kemen E."/>
            <person name="Thines M."/>
            <person name="Ah-Fong A."/>
            <person name="Anderson R."/>
            <person name="Badejoko W."/>
            <person name="Bittner-Eddy P."/>
            <person name="Boore J.L."/>
            <person name="Chibucos M.C."/>
            <person name="Coates M."/>
            <person name="Dehal P."/>
            <person name="Delehaunty K."/>
            <person name="Dong S."/>
            <person name="Downton P."/>
            <person name="Dumas B."/>
            <person name="Fabro G."/>
            <person name="Fronick C."/>
            <person name="Fuerstenberg S.I."/>
            <person name="Fulton L."/>
            <person name="Gaulin E."/>
            <person name="Govers F."/>
            <person name="Hughes L."/>
            <person name="Humphray S."/>
            <person name="Jiang R.H."/>
            <person name="Judelson H."/>
            <person name="Kamoun S."/>
            <person name="Kyung K."/>
            <person name="Meijer H."/>
            <person name="Minx P."/>
            <person name="Morris P."/>
            <person name="Nelson J."/>
            <person name="Phuntumart V."/>
            <person name="Qutob D."/>
            <person name="Rehmany A."/>
            <person name="Rougon-Cardoso A."/>
            <person name="Ryden P."/>
            <person name="Torto-Alalibo T."/>
            <person name="Studholme D."/>
            <person name="Wang Y."/>
            <person name="Win J."/>
            <person name="Wood J."/>
            <person name="Clifton S.W."/>
            <person name="Rogers J."/>
            <person name="Van den Ackerveken G."/>
            <person name="Jones J.D."/>
            <person name="McDowell J.M."/>
            <person name="Beynon J."/>
            <person name="Tyler B.M."/>
        </authorList>
    </citation>
    <scope>NUCLEOTIDE SEQUENCE [LARGE SCALE GENOMIC DNA]</scope>
    <source>
        <strain evidence="7">Emoy2</strain>
    </source>
</reference>
<reference evidence="5" key="2">
    <citation type="journal article" date="2014" name="PLoS Pathog.">
        <title>Expression profiling during arabidopsis/downy mildew interaction reveals a highly-expressed effector that attenuates responses to salicylic acid.</title>
        <authorList>
            <person name="Asai S."/>
            <person name="Rallapalli G."/>
            <person name="Piquerez S.J.M."/>
            <person name="Caillaud M.C."/>
            <person name="Furzer O.J."/>
            <person name="Ishaque N."/>
            <person name="Wirthmueller L."/>
            <person name="Fabro G."/>
            <person name="Shirasu K."/>
            <person name="Jones J.D.G."/>
        </authorList>
    </citation>
    <scope>NUCLEOTIDE SEQUENCE</scope>
    <source>
        <strain evidence="5">Emoy2</strain>
    </source>
</reference>
<sequence length="649" mass="73509">MTTQNIIDCHRKMVVVTLVCAIVGEPDSNFVVKIDTNELVGSLKDAIKEKQGPNITCVASDLQLYLAKDNGTWLPYDVNLDELLQTEGFLDQMEKMDASWKLGKPSLFGSGLFLGEDVVHVLVVLPQIVANAVTSGILNLGIRLTKFWKAFQKDYTKFDLVAGKLIALPEDTFILGQEKCGSRMYVRHCYPQLWNVCLGALNRPGIRNLVILGNPGIGKTVFGYFILLHLARSNETVVYEPARGEDRFLFCGETAVAGSNTDFKDILNLSETYYVVDAIAPINYAAKTILLTSPRPKVWKDYYKDDCERFYMPVWTEQEILQCRDLMYSDRPLGRVMECYRKWGGIARYVLRFAMVERQQSLLGEAINEVNLEAIVNSNGQMSAKDIMISHRVLHILVEDDFNNEGYVFASRHVLNMVYNKVFAENRGRLLAFLSSCSKIDSFAVVYGLLFETYVHSILPRGGTFRVRRLTEGSKKKAAGGEKGESKITRVITDEDVEEVVLRERKATVFEGNIRVAADDPPTYLRPASGNFESVDAMGTPNELFQMTCAKVHPCKRQGLRRVLDMLGNPAEPRLYFVVPADIFGDFEFQNYQKSGRKKAKDILDTDDMMKELKEYVMEIPLVEESKRMRPHEEDCTCHQSKMAKLDIK</sequence>
<dbReference type="PANTHER" id="PTHR33129">
    <property type="entry name" value="PROTEIN KINASE DOMAIN-CONTAINING PROTEIN-RELATED"/>
    <property type="match status" value="1"/>
</dbReference>
<dbReference type="OMA" id="NFLGHAR"/>
<dbReference type="GO" id="GO:0005576">
    <property type="term" value="C:extracellular region"/>
    <property type="evidence" value="ECO:0007669"/>
    <property type="project" value="UniProtKB-SubCell"/>
</dbReference>
<reference evidence="6" key="3">
    <citation type="submission" date="2015-06" db="UniProtKB">
        <authorList>
            <consortium name="EnsemblProtists"/>
        </authorList>
    </citation>
    <scope>IDENTIFICATION</scope>
    <source>
        <strain evidence="6">Emoy2</strain>
    </source>
</reference>
<evidence type="ECO:0000256" key="3">
    <source>
        <dbReference type="ARBA" id="ARBA00022525"/>
    </source>
</evidence>
<dbReference type="InterPro" id="IPR052980">
    <property type="entry name" value="Crinkler_effector"/>
</dbReference>
<dbReference type="GO" id="GO:0043657">
    <property type="term" value="C:host cell"/>
    <property type="evidence" value="ECO:0007669"/>
    <property type="project" value="UniProtKB-SubCell"/>
</dbReference>
<dbReference type="InterPro" id="IPR027417">
    <property type="entry name" value="P-loop_NTPase"/>
</dbReference>
<dbReference type="PANTHER" id="PTHR33129:SF1">
    <property type="entry name" value="ATP-BINDING PROTEIN"/>
    <property type="match status" value="1"/>
</dbReference>
<accession>M4C004</accession>
<evidence type="ECO:0000313" key="6">
    <source>
        <dbReference type="EnsemblProtists" id="HpaP812183"/>
    </source>
</evidence>
<dbReference type="eggNOG" id="ENOG502R5I5">
    <property type="taxonomic scope" value="Eukaryota"/>
</dbReference>
<organism evidence="6 7">
    <name type="scientific">Hyaloperonospora arabidopsidis (strain Emoy2)</name>
    <name type="common">Downy mildew agent</name>
    <name type="synonym">Peronospora arabidopsidis</name>
    <dbReference type="NCBI Taxonomy" id="559515"/>
    <lineage>
        <taxon>Eukaryota</taxon>
        <taxon>Sar</taxon>
        <taxon>Stramenopiles</taxon>
        <taxon>Oomycota</taxon>
        <taxon>Peronosporomycetes</taxon>
        <taxon>Peronosporales</taxon>
        <taxon>Peronosporaceae</taxon>
        <taxon>Hyaloperonospora</taxon>
    </lineage>
</organism>
<dbReference type="STRING" id="559515.M4C004"/>
<dbReference type="InterPro" id="IPR045379">
    <property type="entry name" value="Crinkler_N"/>
</dbReference>
<feature type="domain" description="Crinkler effector protein N-terminal" evidence="4">
    <location>
        <begin position="16"/>
        <end position="124"/>
    </location>
</feature>
<dbReference type="SUPFAM" id="SSF52540">
    <property type="entry name" value="P-loop containing nucleoside triphosphate hydrolases"/>
    <property type="match status" value="1"/>
</dbReference>
<keyword evidence="3" id="KW-0964">Secreted</keyword>
<dbReference type="EMBL" id="AB922592">
    <property type="protein sequence ID" value="BAP69170.1"/>
    <property type="molecule type" value="mRNA"/>
</dbReference>
<keyword evidence="7" id="KW-1185">Reference proteome</keyword>
<dbReference type="EnsemblProtists" id="HpaT812183">
    <property type="protein sequence ID" value="HpaP812183"/>
    <property type="gene ID" value="HpaG812183"/>
</dbReference>
<evidence type="ECO:0000259" key="4">
    <source>
        <dbReference type="Pfam" id="PF20147"/>
    </source>
</evidence>
<protein>
    <submittedName>
        <fullName evidence="5">RxLR effector candidate protein</fullName>
    </submittedName>
</protein>
<evidence type="ECO:0000256" key="2">
    <source>
        <dbReference type="ARBA" id="ARBA00004613"/>
    </source>
</evidence>